<evidence type="ECO:0000313" key="2">
    <source>
        <dbReference type="EMBL" id="PNV75199.1"/>
    </source>
</evidence>
<keyword evidence="3" id="KW-1185">Reference proteome</keyword>
<dbReference type="EMBL" id="MCRM02000008">
    <property type="protein sequence ID" value="PNV75199.1"/>
    <property type="molecule type" value="Genomic_DNA"/>
</dbReference>
<reference evidence="2" key="1">
    <citation type="submission" date="2018-01" db="EMBL/GenBank/DDBJ databases">
        <title>Genomic characterization of Leptospira inadai serogroup Lyme isolated from captured rat in Brazil and comparative analysis with human reference strain.</title>
        <authorList>
            <person name="Moreno L.Z."/>
            <person name="Loureiro A.P."/>
            <person name="Miraglia F."/>
            <person name="Kremer F.S."/>
            <person name="Eslabao M.R."/>
            <person name="Dellagostin O.A."/>
            <person name="Lilenbaum W."/>
            <person name="Moreno A.M."/>
        </authorList>
    </citation>
    <scope>NUCLEOTIDE SEQUENCE [LARGE SCALE GENOMIC DNA]</scope>
    <source>
        <strain evidence="2">M34/99</strain>
    </source>
</reference>
<dbReference type="PANTHER" id="PTHR34610:SF3">
    <property type="entry name" value="SSL7007 PROTEIN"/>
    <property type="match status" value="1"/>
</dbReference>
<evidence type="ECO:0000313" key="3">
    <source>
        <dbReference type="Proteomes" id="UP000094669"/>
    </source>
</evidence>
<dbReference type="RefSeq" id="WP_010411889.1">
    <property type="nucleotide sequence ID" value="NZ_MCRM02000008.1"/>
</dbReference>
<proteinExistence type="predicted"/>
<accession>A0ABX4YJ71</accession>
<dbReference type="PANTHER" id="PTHR34610">
    <property type="entry name" value="SSL7007 PROTEIN"/>
    <property type="match status" value="1"/>
</dbReference>
<dbReference type="InterPro" id="IPR002850">
    <property type="entry name" value="PIN_toxin-like"/>
</dbReference>
<dbReference type="NCBIfam" id="TIGR00305">
    <property type="entry name" value="putative toxin-antitoxin system toxin component, PIN family"/>
    <property type="match status" value="1"/>
</dbReference>
<dbReference type="Gene3D" id="3.40.50.1010">
    <property type="entry name" value="5'-nuclease"/>
    <property type="match status" value="1"/>
</dbReference>
<organism evidence="2 3">
    <name type="scientific">Leptospira inadai serovar Lyme</name>
    <dbReference type="NCBI Taxonomy" id="293084"/>
    <lineage>
        <taxon>Bacteria</taxon>
        <taxon>Pseudomonadati</taxon>
        <taxon>Spirochaetota</taxon>
        <taxon>Spirochaetia</taxon>
        <taxon>Leptospirales</taxon>
        <taxon>Leptospiraceae</taxon>
        <taxon>Leptospira</taxon>
    </lineage>
</organism>
<dbReference type="SUPFAM" id="SSF88723">
    <property type="entry name" value="PIN domain-like"/>
    <property type="match status" value="1"/>
</dbReference>
<name>A0ABX4YJ71_9LEPT</name>
<sequence length="141" mass="15880">MQKVLLDTNVYISAILFGGKPRIILEELISGKVIGYISNSILKEIELTLKKPKFKLNEEFISIILSEIELITKKTANISLSDYSGLRDRDDYHILESALAAKVDYLITGDQDLLVLYNLKSLKIVSPEQYLNLDSEGETSD</sequence>
<dbReference type="Pfam" id="PF13470">
    <property type="entry name" value="PIN_3"/>
    <property type="match status" value="1"/>
</dbReference>
<gene>
    <name evidence="2" type="ORF">BES34_009970</name>
</gene>
<evidence type="ECO:0000259" key="1">
    <source>
        <dbReference type="SMART" id="SM00670"/>
    </source>
</evidence>
<dbReference type="InterPro" id="IPR029060">
    <property type="entry name" value="PIN-like_dom_sf"/>
</dbReference>
<dbReference type="Proteomes" id="UP000094669">
    <property type="component" value="Unassembled WGS sequence"/>
</dbReference>
<feature type="domain" description="PIN" evidence="1">
    <location>
        <begin position="2"/>
        <end position="115"/>
    </location>
</feature>
<dbReference type="InterPro" id="IPR002716">
    <property type="entry name" value="PIN_dom"/>
</dbReference>
<dbReference type="SMART" id="SM00670">
    <property type="entry name" value="PINc"/>
    <property type="match status" value="1"/>
</dbReference>
<protein>
    <submittedName>
        <fullName evidence="2">Toxin-antitoxin system toxin component, PIN family</fullName>
    </submittedName>
</protein>
<comment type="caution">
    <text evidence="2">The sequence shown here is derived from an EMBL/GenBank/DDBJ whole genome shotgun (WGS) entry which is preliminary data.</text>
</comment>